<dbReference type="AlphaFoldDB" id="A0A976FGX3"/>
<organism evidence="1 2">
    <name type="scientific">Bremia lactucae</name>
    <name type="common">Lettuce downy mildew</name>
    <dbReference type="NCBI Taxonomy" id="4779"/>
    <lineage>
        <taxon>Eukaryota</taxon>
        <taxon>Sar</taxon>
        <taxon>Stramenopiles</taxon>
        <taxon>Oomycota</taxon>
        <taxon>Peronosporomycetes</taxon>
        <taxon>Peronosporales</taxon>
        <taxon>Peronosporaceae</taxon>
        <taxon>Bremia</taxon>
    </lineage>
</organism>
<keyword evidence="2" id="KW-1185">Reference proteome</keyword>
<evidence type="ECO:0000313" key="2">
    <source>
        <dbReference type="Proteomes" id="UP000294530"/>
    </source>
</evidence>
<dbReference type="KEGG" id="blac:94352818"/>
<gene>
    <name evidence="1" type="ORF">CCR75_009102</name>
</gene>
<dbReference type="OrthoDB" id="179849at2759"/>
<dbReference type="RefSeq" id="XP_067815915.1">
    <property type="nucleotide sequence ID" value="XM_067967147.1"/>
</dbReference>
<accession>A0A976FGX3</accession>
<comment type="caution">
    <text evidence="1">The sequence shown here is derived from an EMBL/GenBank/DDBJ whole genome shotgun (WGS) entry which is preliminary data.</text>
</comment>
<dbReference type="EMBL" id="SHOA02000011">
    <property type="protein sequence ID" value="TDH66416.1"/>
    <property type="molecule type" value="Genomic_DNA"/>
</dbReference>
<dbReference type="Proteomes" id="UP000294530">
    <property type="component" value="Unassembled WGS sequence"/>
</dbReference>
<protein>
    <submittedName>
        <fullName evidence="1">Uncharacterized protein</fullName>
    </submittedName>
</protein>
<name>A0A976FGX3_BRELC</name>
<sequence length="116" mass="13171">MKEMGQDKFYSATSRFDAGEKARTLSRKVDFTEGGLPSIGEEDRMIDFITLTTNVMDEDLREALVNDEAFKELNDIFVNQVAEDQRDVDGFDCEAYRPSRISRSVVAQAMTQVKAF</sequence>
<reference evidence="1 2" key="1">
    <citation type="journal article" date="2021" name="Genome Biol.">
        <title>AFLAP: assembly-free linkage analysis pipeline using k-mers from genome sequencing data.</title>
        <authorList>
            <person name="Fletcher K."/>
            <person name="Zhang L."/>
            <person name="Gil J."/>
            <person name="Han R."/>
            <person name="Cavanaugh K."/>
            <person name="Michelmore R."/>
        </authorList>
    </citation>
    <scope>NUCLEOTIDE SEQUENCE [LARGE SCALE GENOMIC DNA]</scope>
    <source>
        <strain evidence="1 2">SF5</strain>
    </source>
</reference>
<evidence type="ECO:0000313" key="1">
    <source>
        <dbReference type="EMBL" id="TDH66416.1"/>
    </source>
</evidence>
<dbReference type="GeneID" id="94352818"/>
<proteinExistence type="predicted"/>